<dbReference type="Proteomes" id="UP001065298">
    <property type="component" value="Chromosome 10"/>
</dbReference>
<dbReference type="EMBL" id="CM046512">
    <property type="protein sequence ID" value="KAI8655312.1"/>
    <property type="molecule type" value="Genomic_DNA"/>
</dbReference>
<gene>
    <name evidence="1" type="ORF">NCS57_01279800</name>
</gene>
<sequence length="446" mass="49631">MQASLFKILAITAAFSTVQSAPVETAEGQVTKGQVNGTETNETHINEAQVNEADVNKVDVDDARVVHLLYSMDKTAIRAVVAGTVAYDTLRGQATWFEMPSEVEGKVPGVYVIGMSREGQQGQFLNMSETQRLIDGLESGKVRQIQSPLYVDCSTNLRARTSAYKRTARRGLVNVNKPLCLVLNTIEALSLSVDLTVRVTLRIWEADQLPLAEQLITTLAFSLVHQCGFNATEAGGTGSSTVNPTSASLRKSTELIMAHSNTMEQNLRATLAGLEQRRKFLDDLDRIGDRFKALGKAAREATPKEEFFSGRSYEEVKQIMAAKKQKLRDRLDQLRRENQQMELLNNILAIRARRKVPSVNKLLEEEGEDPDVQPPLPTGSTDAENERGADVTYTRGWTVMYLRRWTSMYLRDSIGPRGSRVRTAPGRLAAATQYPFLPWGRVQTRL</sequence>
<accession>A0ACC0QM64</accession>
<proteinExistence type="predicted"/>
<evidence type="ECO:0000313" key="1">
    <source>
        <dbReference type="EMBL" id="KAI8655312.1"/>
    </source>
</evidence>
<evidence type="ECO:0000313" key="2">
    <source>
        <dbReference type="Proteomes" id="UP001065298"/>
    </source>
</evidence>
<comment type="caution">
    <text evidence="1">The sequence shown here is derived from an EMBL/GenBank/DDBJ whole genome shotgun (WGS) entry which is preliminary data.</text>
</comment>
<protein>
    <submittedName>
        <fullName evidence="1">Uncharacterized protein</fullName>
    </submittedName>
</protein>
<organism evidence="1 2">
    <name type="scientific">Fusarium keratoplasticum</name>
    <dbReference type="NCBI Taxonomy" id="1328300"/>
    <lineage>
        <taxon>Eukaryota</taxon>
        <taxon>Fungi</taxon>
        <taxon>Dikarya</taxon>
        <taxon>Ascomycota</taxon>
        <taxon>Pezizomycotina</taxon>
        <taxon>Sordariomycetes</taxon>
        <taxon>Hypocreomycetidae</taxon>
        <taxon>Hypocreales</taxon>
        <taxon>Nectriaceae</taxon>
        <taxon>Fusarium</taxon>
        <taxon>Fusarium solani species complex</taxon>
    </lineage>
</organism>
<name>A0ACC0QM64_9HYPO</name>
<reference evidence="1" key="1">
    <citation type="submission" date="2022-06" db="EMBL/GenBank/DDBJ databases">
        <title>Fusarium solani species complex genomes reveal bases of compartmentalisation and animal pathogenesis.</title>
        <authorList>
            <person name="Tsai I.J."/>
        </authorList>
    </citation>
    <scope>NUCLEOTIDE SEQUENCE</scope>
    <source>
        <strain evidence="1">Fu6.1</strain>
    </source>
</reference>
<keyword evidence="2" id="KW-1185">Reference proteome</keyword>